<dbReference type="RefSeq" id="WP_204605347.1">
    <property type="nucleotide sequence ID" value="NZ_JBHSED010000021.1"/>
</dbReference>
<protein>
    <submittedName>
        <fullName evidence="4">ABC transporter substrate-binding protein</fullName>
    </submittedName>
</protein>
<keyword evidence="2" id="KW-0732">Signal</keyword>
<evidence type="ECO:0000256" key="2">
    <source>
        <dbReference type="SAM" id="SignalP"/>
    </source>
</evidence>
<sequence>MKGSKKPIYLILIAILLMGVLAACSSNNEKNAGSTGSGAASSTPSAGASGEASGDVNEAIKDPYELTIALPVFGAVPKDLKDVQAEINKITQAKINTTVTILPISIGTWTQQMNLMMSSGEKLDLAFTFGQMYSSSVASGQIVELDELLKEYGQGAVEAVGADNLKAALLNGKTYGVPVTGAFATQSAIFMRKDLVDKYKIDVNSIKKFQDLEPVFQTIKDNEAGVVPLVSGLTTPLEYHRMYDKLGDRYGVLPGYDNELKLVNLFETQEYADQVSLMHKWFKAGYINKDSATTQTTVEEMVKAGKGFSYFMANKPDMLAGEIRLVGKEMIMIPLSEAYSTTSDMLVGLYTIAQQSKNPERAMMMLNLMYSDSAITNLLAWGVEGKHYVKVSETQIDYPQGVNSETVGYKISGYLTGNQMNTYVFKNDEPDLWEKTRAFNDSAIKSKAFGFAFDSAPVKNEETAVKNVIEQYRKIIETGTIDPADKLAEFNEKLKSAGIEKIIAEKQKQLDAWAAAKQ</sequence>
<gene>
    <name evidence="4" type="ORF">ACFO1S_12945</name>
</gene>
<feature type="region of interest" description="Disordered" evidence="1">
    <location>
        <begin position="32"/>
        <end position="54"/>
    </location>
</feature>
<comment type="caution">
    <text evidence="4">The sequence shown here is derived from an EMBL/GenBank/DDBJ whole genome shotgun (WGS) entry which is preliminary data.</text>
</comment>
<dbReference type="PANTHER" id="PTHR43649">
    <property type="entry name" value="ARABINOSE-BINDING PROTEIN-RELATED"/>
    <property type="match status" value="1"/>
</dbReference>
<organism evidence="4 5">
    <name type="scientific">Cohnella boryungensis</name>
    <dbReference type="NCBI Taxonomy" id="768479"/>
    <lineage>
        <taxon>Bacteria</taxon>
        <taxon>Bacillati</taxon>
        <taxon>Bacillota</taxon>
        <taxon>Bacilli</taxon>
        <taxon>Bacillales</taxon>
        <taxon>Paenibacillaceae</taxon>
        <taxon>Cohnella</taxon>
    </lineage>
</organism>
<dbReference type="EMBL" id="JBHSED010000021">
    <property type="protein sequence ID" value="MFC4304337.1"/>
    <property type="molecule type" value="Genomic_DNA"/>
</dbReference>
<feature type="signal peptide" evidence="2">
    <location>
        <begin position="1"/>
        <end position="22"/>
    </location>
</feature>
<dbReference type="PANTHER" id="PTHR43649:SF17">
    <property type="entry name" value="ABC TRANSPORTER SOLUTE BINDING PROTEIN-SUGAR TRANSPORT"/>
    <property type="match status" value="1"/>
</dbReference>
<evidence type="ECO:0000313" key="4">
    <source>
        <dbReference type="EMBL" id="MFC4304337.1"/>
    </source>
</evidence>
<feature type="chain" id="PRO_5045220004" evidence="2">
    <location>
        <begin position="23"/>
        <end position="518"/>
    </location>
</feature>
<reference evidence="5" key="1">
    <citation type="journal article" date="2019" name="Int. J. Syst. Evol. Microbiol.">
        <title>The Global Catalogue of Microorganisms (GCM) 10K type strain sequencing project: providing services to taxonomists for standard genome sequencing and annotation.</title>
        <authorList>
            <consortium name="The Broad Institute Genomics Platform"/>
            <consortium name="The Broad Institute Genome Sequencing Center for Infectious Disease"/>
            <person name="Wu L."/>
            <person name="Ma J."/>
        </authorList>
    </citation>
    <scope>NUCLEOTIDE SEQUENCE [LARGE SCALE GENOMIC DNA]</scope>
    <source>
        <strain evidence="5">CGMCC 4.1641</strain>
    </source>
</reference>
<dbReference type="PROSITE" id="PS51257">
    <property type="entry name" value="PROKAR_LIPOPROTEIN"/>
    <property type="match status" value="1"/>
</dbReference>
<feature type="domain" description="DUF3502" evidence="3">
    <location>
        <begin position="448"/>
        <end position="515"/>
    </location>
</feature>
<name>A0ABV8SBJ2_9BACL</name>
<evidence type="ECO:0000259" key="3">
    <source>
        <dbReference type="Pfam" id="PF12010"/>
    </source>
</evidence>
<dbReference type="InterPro" id="IPR022627">
    <property type="entry name" value="DUF3502"/>
</dbReference>
<evidence type="ECO:0000313" key="5">
    <source>
        <dbReference type="Proteomes" id="UP001595755"/>
    </source>
</evidence>
<accession>A0ABV8SBJ2</accession>
<evidence type="ECO:0000256" key="1">
    <source>
        <dbReference type="SAM" id="MobiDB-lite"/>
    </source>
</evidence>
<dbReference type="Pfam" id="PF12010">
    <property type="entry name" value="DUF3502"/>
    <property type="match status" value="1"/>
</dbReference>
<dbReference type="InterPro" id="IPR050490">
    <property type="entry name" value="Bact_solute-bd_prot1"/>
</dbReference>
<dbReference type="SUPFAM" id="SSF53850">
    <property type="entry name" value="Periplasmic binding protein-like II"/>
    <property type="match status" value="1"/>
</dbReference>
<dbReference type="Gene3D" id="3.40.190.10">
    <property type="entry name" value="Periplasmic binding protein-like II"/>
    <property type="match status" value="1"/>
</dbReference>
<proteinExistence type="predicted"/>
<keyword evidence="5" id="KW-1185">Reference proteome</keyword>
<dbReference type="Proteomes" id="UP001595755">
    <property type="component" value="Unassembled WGS sequence"/>
</dbReference>